<accession>A0ABR2Z174</accession>
<protein>
    <submittedName>
        <fullName evidence="1">Uncharacterized protein</fullName>
    </submittedName>
</protein>
<comment type="caution">
    <text evidence="1">The sequence shown here is derived from an EMBL/GenBank/DDBJ whole genome shotgun (WGS) entry which is preliminary data.</text>
</comment>
<gene>
    <name evidence="1" type="ORF">WJX75_000102</name>
</gene>
<sequence length="283" mass="30421">MKRGRYHRNPLDLGIQFASYRPAKDHYLSFTRNEFLRCKDSCIFQAPLILFLVFLKDINKRMLVFLAVLSFAVSAHCQAQTTPNQQIVSTQSNVVNRLVPVTSRVVNNGTGVLTGIASPGFTKTILPIISKKNTFAFLGQIKQEPGTDKVGYTFIFGEEAQPTLKSLAVSGSDFTFVGASAILPADQTPTNKPNSEFSATGFVSTDGSATTALVTTQTPSGVVPNVALRFDYNQTAGSPLVSVYYTDRLAPLTFGGSGTAKPNLAQSFGVYIAPDGTVYPGQG</sequence>
<organism evidence="1 2">
    <name type="scientific">Coccomyxa subellipsoidea</name>
    <dbReference type="NCBI Taxonomy" id="248742"/>
    <lineage>
        <taxon>Eukaryota</taxon>
        <taxon>Viridiplantae</taxon>
        <taxon>Chlorophyta</taxon>
        <taxon>core chlorophytes</taxon>
        <taxon>Trebouxiophyceae</taxon>
        <taxon>Trebouxiophyceae incertae sedis</taxon>
        <taxon>Coccomyxaceae</taxon>
        <taxon>Coccomyxa</taxon>
    </lineage>
</organism>
<dbReference type="Proteomes" id="UP001491310">
    <property type="component" value="Unassembled WGS sequence"/>
</dbReference>
<name>A0ABR2Z174_9CHLO</name>
<reference evidence="1 2" key="1">
    <citation type="journal article" date="2024" name="Nat. Commun.">
        <title>Phylogenomics reveals the evolutionary origins of lichenization in chlorophyte algae.</title>
        <authorList>
            <person name="Puginier C."/>
            <person name="Libourel C."/>
            <person name="Otte J."/>
            <person name="Skaloud P."/>
            <person name="Haon M."/>
            <person name="Grisel S."/>
            <person name="Petersen M."/>
            <person name="Berrin J.G."/>
            <person name="Delaux P.M."/>
            <person name="Dal Grande F."/>
            <person name="Keller J."/>
        </authorList>
    </citation>
    <scope>NUCLEOTIDE SEQUENCE [LARGE SCALE GENOMIC DNA]</scope>
    <source>
        <strain evidence="1 2">SAG 216-7</strain>
    </source>
</reference>
<dbReference type="EMBL" id="JALJOT010000001">
    <property type="protein sequence ID" value="KAK9917964.1"/>
    <property type="molecule type" value="Genomic_DNA"/>
</dbReference>
<evidence type="ECO:0000313" key="2">
    <source>
        <dbReference type="Proteomes" id="UP001491310"/>
    </source>
</evidence>
<proteinExistence type="predicted"/>
<evidence type="ECO:0000313" key="1">
    <source>
        <dbReference type="EMBL" id="KAK9917964.1"/>
    </source>
</evidence>
<keyword evidence="2" id="KW-1185">Reference proteome</keyword>